<evidence type="ECO:0000313" key="2">
    <source>
        <dbReference type="EMBL" id="MEX6689706.1"/>
    </source>
</evidence>
<feature type="chain" id="PRO_5047498279" evidence="1">
    <location>
        <begin position="23"/>
        <end position="58"/>
    </location>
</feature>
<evidence type="ECO:0000313" key="3">
    <source>
        <dbReference type="Proteomes" id="UP001560573"/>
    </source>
</evidence>
<reference evidence="2 3" key="1">
    <citation type="submission" date="2023-07" db="EMBL/GenBank/DDBJ databases">
        <authorList>
            <person name="Lian W.-H."/>
        </authorList>
    </citation>
    <scope>NUCLEOTIDE SEQUENCE [LARGE SCALE GENOMIC DNA]</scope>
    <source>
        <strain evidence="2 3">SYSU DXS3180</strain>
    </source>
</reference>
<comment type="caution">
    <text evidence="2">The sequence shown here is derived from an EMBL/GenBank/DDBJ whole genome shotgun (WGS) entry which is preliminary data.</text>
</comment>
<gene>
    <name evidence="2" type="ORF">QTN47_19530</name>
</gene>
<keyword evidence="3" id="KW-1185">Reference proteome</keyword>
<dbReference type="Proteomes" id="UP001560573">
    <property type="component" value="Unassembled WGS sequence"/>
</dbReference>
<accession>A0ABV3ZII8</accession>
<organism evidence="2 3">
    <name type="scientific">Danxiaibacter flavus</name>
    <dbReference type="NCBI Taxonomy" id="3049108"/>
    <lineage>
        <taxon>Bacteria</taxon>
        <taxon>Pseudomonadati</taxon>
        <taxon>Bacteroidota</taxon>
        <taxon>Chitinophagia</taxon>
        <taxon>Chitinophagales</taxon>
        <taxon>Chitinophagaceae</taxon>
        <taxon>Danxiaibacter</taxon>
    </lineage>
</organism>
<protein>
    <submittedName>
        <fullName evidence="2">Uncharacterized protein</fullName>
    </submittedName>
</protein>
<keyword evidence="1" id="KW-0732">Signal</keyword>
<name>A0ABV3ZII8_9BACT</name>
<dbReference type="EMBL" id="JAULBC010000007">
    <property type="protein sequence ID" value="MEX6689706.1"/>
    <property type="molecule type" value="Genomic_DNA"/>
</dbReference>
<feature type="signal peptide" evidence="1">
    <location>
        <begin position="1"/>
        <end position="22"/>
    </location>
</feature>
<sequence>MYTKKLFTKSLIACTLAALQYAARLIQATIITGSGTIKNQLLPLPFPQRQRRIQTGNT</sequence>
<proteinExistence type="predicted"/>
<evidence type="ECO:0000256" key="1">
    <source>
        <dbReference type="SAM" id="SignalP"/>
    </source>
</evidence>